<dbReference type="EMBL" id="CSTD01000001">
    <property type="protein sequence ID" value="CPR07884.1"/>
    <property type="molecule type" value="Genomic_DNA"/>
</dbReference>
<evidence type="ECO:0000256" key="1">
    <source>
        <dbReference type="SAM" id="SignalP"/>
    </source>
</evidence>
<accession>A0A0U0W587</accession>
<feature type="signal peptide" evidence="1">
    <location>
        <begin position="1"/>
        <end position="25"/>
    </location>
</feature>
<evidence type="ECO:0008006" key="4">
    <source>
        <dbReference type="Google" id="ProtNLM"/>
    </source>
</evidence>
<keyword evidence="1" id="KW-0732">Signal</keyword>
<dbReference type="AlphaFoldDB" id="A0A0U0W587"/>
<feature type="chain" id="PRO_5006703733" description="Lipoprotein" evidence="1">
    <location>
        <begin position="26"/>
        <end position="67"/>
    </location>
</feature>
<sequence precursor="true">MAQRSKKIGIGLILALTVAMTNSCAAGCNTAASLLHVAGDSMEGSDHAALLPIPGEQVCVSQTGNLE</sequence>
<dbReference type="Proteomes" id="UP000198875">
    <property type="component" value="Unassembled WGS sequence"/>
</dbReference>
<evidence type="ECO:0000313" key="3">
    <source>
        <dbReference type="Proteomes" id="UP000198875"/>
    </source>
</evidence>
<evidence type="ECO:0000313" key="2">
    <source>
        <dbReference type="EMBL" id="CPR07884.1"/>
    </source>
</evidence>
<name>A0A0U0W587_MYCBE</name>
<protein>
    <recommendedName>
        <fullName evidence="4">Lipoprotein</fullName>
    </recommendedName>
</protein>
<reference evidence="2 3" key="1">
    <citation type="submission" date="2015-03" db="EMBL/GenBank/DDBJ databases">
        <authorList>
            <person name="Murphy D."/>
        </authorList>
    </citation>
    <scope>NUCLEOTIDE SEQUENCE [LARGE SCALE GENOMIC DNA]</scope>
    <source>
        <strain evidence="2 3">DSM 44277</strain>
    </source>
</reference>
<organism evidence="2 3">
    <name type="scientific">Mycobacterium bohemicum DSM 44277</name>
    <dbReference type="NCBI Taxonomy" id="1236609"/>
    <lineage>
        <taxon>Bacteria</taxon>
        <taxon>Bacillati</taxon>
        <taxon>Actinomycetota</taxon>
        <taxon>Actinomycetes</taxon>
        <taxon>Mycobacteriales</taxon>
        <taxon>Mycobacteriaceae</taxon>
        <taxon>Mycobacterium</taxon>
    </lineage>
</organism>
<proteinExistence type="predicted"/>
<dbReference type="RefSeq" id="WP_085178981.1">
    <property type="nucleotide sequence ID" value="NZ_CSTD01000001.1"/>
</dbReference>
<gene>
    <name evidence="2" type="ORF">BN971_01123</name>
</gene>